<dbReference type="EMBL" id="NPEF01000134">
    <property type="protein sequence ID" value="PJZ92457.1"/>
    <property type="molecule type" value="Genomic_DNA"/>
</dbReference>
<evidence type="ECO:0000256" key="1">
    <source>
        <dbReference type="ARBA" id="ARBA00022729"/>
    </source>
</evidence>
<feature type="domain" description="SbsA Ig-like" evidence="4">
    <location>
        <begin position="378"/>
        <end position="484"/>
    </location>
</feature>
<keyword evidence="1" id="KW-0732">Signal</keyword>
<dbReference type="AlphaFoldDB" id="A0A2N0BMP9"/>
<protein>
    <submittedName>
        <fullName evidence="5">DUF1566 domain-containing protein</fullName>
    </submittedName>
</protein>
<accession>A0A2N0B7D2</accession>
<dbReference type="OrthoDB" id="343463at2"/>
<gene>
    <name evidence="5" type="ORF">CH379_013635</name>
    <name evidence="6" type="ORF">CH379_13045</name>
</gene>
<dbReference type="Proteomes" id="UP000232122">
    <property type="component" value="Unassembled WGS sequence"/>
</dbReference>
<evidence type="ECO:0000256" key="2">
    <source>
        <dbReference type="SAM" id="MobiDB-lite"/>
    </source>
</evidence>
<dbReference type="InterPro" id="IPR014755">
    <property type="entry name" value="Cu-Rt/internalin_Ig-like"/>
</dbReference>
<reference evidence="5" key="3">
    <citation type="submission" date="2023-10" db="EMBL/GenBank/DDBJ databases">
        <authorList>
            <person name="Picardeau M."/>
            <person name="Thibeaux R."/>
        </authorList>
    </citation>
    <scope>NUCLEOTIDE SEQUENCE</scope>
    <source>
        <strain evidence="5">ATI7-C-A5</strain>
    </source>
</reference>
<dbReference type="EMBL" id="NPEF02000015">
    <property type="protein sequence ID" value="MDV6236667.1"/>
    <property type="molecule type" value="Genomic_DNA"/>
</dbReference>
<evidence type="ECO:0000259" key="4">
    <source>
        <dbReference type="Pfam" id="PF13205"/>
    </source>
</evidence>
<reference evidence="5 7" key="2">
    <citation type="journal article" date="2018" name="Microb. Genom.">
        <title>Deciphering the unexplored Leptospira diversity from soils uncovers genomic evolution to virulence.</title>
        <authorList>
            <person name="Thibeaux R."/>
            <person name="Iraola G."/>
            <person name="Ferres I."/>
            <person name="Bierque E."/>
            <person name="Girault D."/>
            <person name="Soupe-Gilbert M.E."/>
            <person name="Picardeau M."/>
            <person name="Goarant C."/>
        </authorList>
    </citation>
    <scope>NUCLEOTIDE SEQUENCE [LARGE SCALE GENOMIC DNA]</scope>
    <source>
        <strain evidence="5 7">ATI7-C-A5</strain>
    </source>
</reference>
<comment type="caution">
    <text evidence="6">The sequence shown here is derived from an EMBL/GenBank/DDBJ whole genome shotgun (WGS) entry which is preliminary data.</text>
</comment>
<name>A0A2N0BMP9_9LEPT</name>
<dbReference type="InterPro" id="IPR032812">
    <property type="entry name" value="SbsA_Ig"/>
</dbReference>
<accession>A0A2N0BMP9</accession>
<dbReference type="InterPro" id="IPR011460">
    <property type="entry name" value="Lcl_C"/>
</dbReference>
<proteinExistence type="predicted"/>
<dbReference type="RefSeq" id="WP_100746323.1">
    <property type="nucleotide sequence ID" value="NZ_NPEF02000015.1"/>
</dbReference>
<organism evidence="6">
    <name type="scientific">Leptospira ellisii</name>
    <dbReference type="NCBI Taxonomy" id="2023197"/>
    <lineage>
        <taxon>Bacteria</taxon>
        <taxon>Pseudomonadati</taxon>
        <taxon>Spirochaetota</taxon>
        <taxon>Spirochaetia</taxon>
        <taxon>Leptospirales</taxon>
        <taxon>Leptospiraceae</taxon>
        <taxon>Leptospira</taxon>
    </lineage>
</organism>
<feature type="compositionally biased region" description="Polar residues" evidence="2">
    <location>
        <begin position="412"/>
        <end position="431"/>
    </location>
</feature>
<keyword evidence="7" id="KW-1185">Reference proteome</keyword>
<sequence>MDPKFRTAIRRSHSPQKAKIVITCFLLFHLFLSNCLQGSGKKEGGFFFLPSGFTIVEQPGGSNTPPVIVTPPSTFPASAGSITYYSANTVYLSGQTGAIEFIDVQWSGSKNAFYEFRLGSTDCTNGTIEASGAITASTSVTTRIHAINGIVALNSGDNDVRICLKSPDASAAWDSYTVRAVRDDVAPSVSFTPGSGSYGSSVPNIAISCSDTGNSGCYKTAFRSGGTSASISSDGTAASGNTIYSSALSLTNNATTDLSAIAVDKAGNVGSAGSASYVVSVGNPTITIVSLSKNIIKGSATSVLKWKSDIAGNYSVRFGGSDCNTGTEKATGSVAADTDTDYTVSGSDLSSGSNDVRICLTTAGSNEGSNFTSIVRDDVGPQIIAVSPVLSPNTTAYALNVGQRTFSITFNEDMDTSSTPNPRHIDQTTTPEPEINWIGASGTWSSDKRTYTLDLKSKLPEWHKFYLKYTSASFSDVAGNAMVTSPTVAVASGSFRLDYGTANDTSVLLPSGTRQTTCSDSNGDPISCAGTGQDGANASLPFGLIAPGTLPGYPSDVVTLDTRNLRYWKTCLSDYEWSAGTCVKVCPADQIWNGAACVADAGNPYKTFNRSVEDCSGLNNRNSGNGYAGKKTWRLPTLAEYYTILEFGGTVGNETIPETFFPGLLRNNYQRYWSSTNAITISSSNRYTRTPSIDALSNGPANYAAISSLQSWGAWSVSVFGGVTQPNNKLKDVSWTGGGGSNYNFTSMCIAE</sequence>
<evidence type="ECO:0000259" key="3">
    <source>
        <dbReference type="Pfam" id="PF07603"/>
    </source>
</evidence>
<dbReference type="Gene3D" id="2.60.40.1220">
    <property type="match status" value="1"/>
</dbReference>
<feature type="domain" description="Lcl C-terminal" evidence="3">
    <location>
        <begin position="564"/>
        <end position="679"/>
    </location>
</feature>
<evidence type="ECO:0000313" key="5">
    <source>
        <dbReference type="EMBL" id="MDV6236667.1"/>
    </source>
</evidence>
<evidence type="ECO:0000313" key="7">
    <source>
        <dbReference type="Proteomes" id="UP000232122"/>
    </source>
</evidence>
<feature type="region of interest" description="Disordered" evidence="2">
    <location>
        <begin position="412"/>
        <end position="433"/>
    </location>
</feature>
<dbReference type="Pfam" id="PF07603">
    <property type="entry name" value="Lcl_C"/>
    <property type="match status" value="1"/>
</dbReference>
<evidence type="ECO:0000313" key="6">
    <source>
        <dbReference type="EMBL" id="PJZ92457.1"/>
    </source>
</evidence>
<dbReference type="Pfam" id="PF13205">
    <property type="entry name" value="Big_5"/>
    <property type="match status" value="1"/>
</dbReference>
<reference evidence="6" key="1">
    <citation type="submission" date="2017-07" db="EMBL/GenBank/DDBJ databases">
        <title>Leptospira spp. isolated from tropical soils.</title>
        <authorList>
            <person name="Thibeaux R."/>
            <person name="Iraola G."/>
            <person name="Ferres I."/>
            <person name="Bierque E."/>
            <person name="Girault D."/>
            <person name="Soupe-Gilbert M.-E."/>
            <person name="Picardeau M."/>
            <person name="Goarant C."/>
        </authorList>
    </citation>
    <scope>NUCLEOTIDE SEQUENCE [LARGE SCALE GENOMIC DNA]</scope>
    <source>
        <strain evidence="6">ATI7-C-A5</strain>
    </source>
</reference>